<dbReference type="GO" id="GO:0020037">
    <property type="term" value="F:heme binding"/>
    <property type="evidence" value="ECO:0007669"/>
    <property type="project" value="InterPro"/>
</dbReference>
<evidence type="ECO:0000256" key="3">
    <source>
        <dbReference type="ARBA" id="ARBA00022723"/>
    </source>
</evidence>
<protein>
    <recommendedName>
        <fullName evidence="8">Benzoate 4-monooxygenase cytochrome P450</fullName>
    </recommendedName>
</protein>
<feature type="binding site" description="axial binding residue" evidence="5">
    <location>
        <position position="454"/>
    </location>
    <ligand>
        <name>heme</name>
        <dbReference type="ChEBI" id="CHEBI:30413"/>
    </ligand>
    <ligandPart>
        <name>Fe</name>
        <dbReference type="ChEBI" id="CHEBI:18248"/>
    </ligandPart>
</feature>
<name>A0A8H6DQM8_COCSA</name>
<dbReference type="InterPro" id="IPR001128">
    <property type="entry name" value="Cyt_P450"/>
</dbReference>
<evidence type="ECO:0000313" key="7">
    <source>
        <dbReference type="Proteomes" id="UP000624244"/>
    </source>
</evidence>
<accession>A0A8H6DQM8</accession>
<dbReference type="GO" id="GO:0016705">
    <property type="term" value="F:oxidoreductase activity, acting on paired donors, with incorporation or reduction of molecular oxygen"/>
    <property type="evidence" value="ECO:0007669"/>
    <property type="project" value="InterPro"/>
</dbReference>
<dbReference type="GO" id="GO:0004497">
    <property type="term" value="F:monooxygenase activity"/>
    <property type="evidence" value="ECO:0007669"/>
    <property type="project" value="InterPro"/>
</dbReference>
<evidence type="ECO:0000256" key="4">
    <source>
        <dbReference type="ARBA" id="ARBA00023004"/>
    </source>
</evidence>
<dbReference type="PANTHER" id="PTHR24305">
    <property type="entry name" value="CYTOCHROME P450"/>
    <property type="match status" value="1"/>
</dbReference>
<dbReference type="PANTHER" id="PTHR24305:SF164">
    <property type="entry name" value="P450, PUTATIVE (EUROFUNG)-RELATED"/>
    <property type="match status" value="1"/>
</dbReference>
<evidence type="ECO:0000256" key="2">
    <source>
        <dbReference type="ARBA" id="ARBA00010617"/>
    </source>
</evidence>
<dbReference type="InterPro" id="IPR002403">
    <property type="entry name" value="Cyt_P450_E_grp-IV"/>
</dbReference>
<dbReference type="PRINTS" id="PR00385">
    <property type="entry name" value="P450"/>
</dbReference>
<keyword evidence="5" id="KW-0349">Heme</keyword>
<evidence type="ECO:0000256" key="1">
    <source>
        <dbReference type="ARBA" id="ARBA00001971"/>
    </source>
</evidence>
<dbReference type="CDD" id="cd11059">
    <property type="entry name" value="CYP_fungal"/>
    <property type="match status" value="1"/>
</dbReference>
<reference evidence="6" key="1">
    <citation type="submission" date="2019-11" db="EMBL/GenBank/DDBJ databases">
        <title>Bipolaris sorokiniana Genome sequencing.</title>
        <authorList>
            <person name="Wang H."/>
        </authorList>
    </citation>
    <scope>NUCLEOTIDE SEQUENCE</scope>
</reference>
<evidence type="ECO:0000313" key="6">
    <source>
        <dbReference type="EMBL" id="KAF5844412.1"/>
    </source>
</evidence>
<gene>
    <name evidence="6" type="ORF">GGP41_001381</name>
</gene>
<dbReference type="Proteomes" id="UP000624244">
    <property type="component" value="Unassembled WGS sequence"/>
</dbReference>
<organism evidence="6 7">
    <name type="scientific">Cochliobolus sativus</name>
    <name type="common">Common root rot and spot blotch fungus</name>
    <name type="synonym">Bipolaris sorokiniana</name>
    <dbReference type="NCBI Taxonomy" id="45130"/>
    <lineage>
        <taxon>Eukaryota</taxon>
        <taxon>Fungi</taxon>
        <taxon>Dikarya</taxon>
        <taxon>Ascomycota</taxon>
        <taxon>Pezizomycotina</taxon>
        <taxon>Dothideomycetes</taxon>
        <taxon>Pleosporomycetidae</taxon>
        <taxon>Pleosporales</taxon>
        <taxon>Pleosporineae</taxon>
        <taxon>Pleosporaceae</taxon>
        <taxon>Bipolaris</taxon>
    </lineage>
</organism>
<dbReference type="InterPro" id="IPR050121">
    <property type="entry name" value="Cytochrome_P450_monoxygenase"/>
</dbReference>
<proteinExistence type="inferred from homology"/>
<dbReference type="GO" id="GO:0005506">
    <property type="term" value="F:iron ion binding"/>
    <property type="evidence" value="ECO:0007669"/>
    <property type="project" value="InterPro"/>
</dbReference>
<comment type="similarity">
    <text evidence="2">Belongs to the cytochrome P450 family.</text>
</comment>
<keyword evidence="3 5" id="KW-0479">Metal-binding</keyword>
<dbReference type="Pfam" id="PF00067">
    <property type="entry name" value="p450"/>
    <property type="match status" value="1"/>
</dbReference>
<sequence length="527" mass="59218">ATAIAVVVAATLGLAFLLYHLCFPLSISPLAKIPGPKAFAFTRWRLALEDFRGTRTRTIHALHNKYGPVVRLGPSEVSFNSTSALRTIYGAGSGFERTSFYNMFHVYGRKNMFSFLSGREHSERKKMFANAYAKSAMLKGANAAMIEAKVRQYLNLIARQEGSSEIFASLHYFSLDVTTDFLYGKYGKTSCLEGSEADCALVDDVVDVTCRRLSWFAVHLPRFTAWLYSSTSLFGRVARCFYPMQLPITYTGIRRHTIIACQEFARSSAAYDPSESVEQTLPFIAKLWKHHCSQQTIGGLDDCADHLLAGIDTTSDTLMFLIWSLSRPESSKFQKKLIDEVRSIYQEGLNPDGIPTVETSDKLPYVNAVIKETLRLYAPLPTSEPREAPTATVIDGYHIPAGTTVPVSPYILHRNPKVFLNPMQFNPDRWMDPSQNIPEMNRWFWAFSSRSRMCIRLHLAIAEMTTLVAAVYRNYTTTTVGNLDTVSPGITSRYEFFYDEGCSGVKLSFGSHYHCTNTKALPSHNIF</sequence>
<dbReference type="PRINTS" id="PR00465">
    <property type="entry name" value="EP450IV"/>
</dbReference>
<dbReference type="AlphaFoldDB" id="A0A8H6DQM8"/>
<evidence type="ECO:0000256" key="5">
    <source>
        <dbReference type="PIRSR" id="PIRSR602403-1"/>
    </source>
</evidence>
<comment type="caution">
    <text evidence="6">The sequence shown here is derived from an EMBL/GenBank/DDBJ whole genome shotgun (WGS) entry which is preliminary data.</text>
</comment>
<keyword evidence="4 5" id="KW-0408">Iron</keyword>
<feature type="non-terminal residue" evidence="6">
    <location>
        <position position="527"/>
    </location>
</feature>
<dbReference type="EMBL" id="WNKQ01000023">
    <property type="protein sequence ID" value="KAF5844412.1"/>
    <property type="molecule type" value="Genomic_DNA"/>
</dbReference>
<dbReference type="InterPro" id="IPR036396">
    <property type="entry name" value="Cyt_P450_sf"/>
</dbReference>
<dbReference type="SUPFAM" id="SSF48264">
    <property type="entry name" value="Cytochrome P450"/>
    <property type="match status" value="1"/>
</dbReference>
<dbReference type="Gene3D" id="1.10.630.10">
    <property type="entry name" value="Cytochrome P450"/>
    <property type="match status" value="1"/>
</dbReference>
<evidence type="ECO:0008006" key="8">
    <source>
        <dbReference type="Google" id="ProtNLM"/>
    </source>
</evidence>
<comment type="cofactor">
    <cofactor evidence="1 5">
        <name>heme</name>
        <dbReference type="ChEBI" id="CHEBI:30413"/>
    </cofactor>
</comment>